<proteinExistence type="predicted"/>
<dbReference type="VEuPathDB" id="FungiDB:VP01_9227g1"/>
<gene>
    <name evidence="3" type="ORF">VP01_9227g1</name>
</gene>
<organism evidence="3 4">
    <name type="scientific">Puccinia sorghi</name>
    <dbReference type="NCBI Taxonomy" id="27349"/>
    <lineage>
        <taxon>Eukaryota</taxon>
        <taxon>Fungi</taxon>
        <taxon>Dikarya</taxon>
        <taxon>Basidiomycota</taxon>
        <taxon>Pucciniomycotina</taxon>
        <taxon>Pucciniomycetes</taxon>
        <taxon>Pucciniales</taxon>
        <taxon>Pucciniaceae</taxon>
        <taxon>Puccinia</taxon>
    </lineage>
</organism>
<protein>
    <recommendedName>
        <fullName evidence="2">Integrase zinc-binding domain-containing protein</fullName>
    </recommendedName>
</protein>
<reference evidence="3 4" key="1">
    <citation type="submission" date="2015-08" db="EMBL/GenBank/DDBJ databases">
        <title>Next Generation Sequencing and Analysis of the Genome of Puccinia sorghi L Schw, the Causal Agent of Maize Common Rust.</title>
        <authorList>
            <person name="Rochi L."/>
            <person name="Burguener G."/>
            <person name="Darino M."/>
            <person name="Turjanski A."/>
            <person name="Kreff E."/>
            <person name="Dieguez M.J."/>
            <person name="Sacco F."/>
        </authorList>
    </citation>
    <scope>NUCLEOTIDE SEQUENCE [LARGE SCALE GENOMIC DNA]</scope>
    <source>
        <strain evidence="3 4">RO10H11247</strain>
    </source>
</reference>
<accession>A0A0L6U7V6</accession>
<name>A0A0L6U7V6_9BASI</name>
<dbReference type="InterPro" id="IPR041588">
    <property type="entry name" value="Integrase_H2C2"/>
</dbReference>
<dbReference type="Pfam" id="PF17921">
    <property type="entry name" value="Integrase_H2C2"/>
    <property type="match status" value="1"/>
</dbReference>
<sequence length="37" mass="4091">MTSSSMDTGLCHHNSKLAGHPGRSKTLNLVQHLFTWP</sequence>
<evidence type="ECO:0000313" key="4">
    <source>
        <dbReference type="Proteomes" id="UP000037035"/>
    </source>
</evidence>
<evidence type="ECO:0000259" key="2">
    <source>
        <dbReference type="Pfam" id="PF17921"/>
    </source>
</evidence>
<feature type="domain" description="Integrase zinc-binding" evidence="2">
    <location>
        <begin position="12"/>
        <end position="37"/>
    </location>
</feature>
<keyword evidence="4" id="KW-1185">Reference proteome</keyword>
<dbReference type="Proteomes" id="UP000037035">
    <property type="component" value="Unassembled WGS sequence"/>
</dbReference>
<evidence type="ECO:0000256" key="1">
    <source>
        <dbReference type="SAM" id="MobiDB-lite"/>
    </source>
</evidence>
<feature type="region of interest" description="Disordered" evidence="1">
    <location>
        <begin position="1"/>
        <end position="23"/>
    </location>
</feature>
<comment type="caution">
    <text evidence="3">The sequence shown here is derived from an EMBL/GenBank/DDBJ whole genome shotgun (WGS) entry which is preliminary data.</text>
</comment>
<dbReference type="EMBL" id="LAVV01014857">
    <property type="protein sequence ID" value="KNZ44377.1"/>
    <property type="molecule type" value="Genomic_DNA"/>
</dbReference>
<evidence type="ECO:0000313" key="3">
    <source>
        <dbReference type="EMBL" id="KNZ44377.1"/>
    </source>
</evidence>
<dbReference type="AlphaFoldDB" id="A0A0L6U7V6"/>